<keyword evidence="3" id="KW-1185">Reference proteome</keyword>
<feature type="domain" description="Pvc16 N-terminal" evidence="1">
    <location>
        <begin position="7"/>
        <end position="171"/>
    </location>
</feature>
<dbReference type="AlphaFoldDB" id="A0A284VRS3"/>
<proteinExistence type="predicted"/>
<dbReference type="InterPro" id="IPR025351">
    <property type="entry name" value="Pvc16_N"/>
</dbReference>
<sequence length="190" mass="22031">MAVLRDVGLSLKKLLQQKITELSQENSIIFESPADIEPTANPRLSIFLYQVAENTYLRNTGSEPVNTDRMRYPPLTLDLHYIFTPYHQNREIELIILERLMQVFHDNPVIRDAMLEGSLKESGNDEIRIVSNNLKLEEISQLWERFPNKAFKISISYILTPVRIPSEKEPVKVAKVKEKDIRVLVTDTVR</sequence>
<dbReference type="OrthoDB" id="142534at2157"/>
<name>A0A284VRS3_9EURY</name>
<gene>
    <name evidence="2" type="ORF">MNV_560026</name>
</gene>
<reference evidence="3" key="1">
    <citation type="submission" date="2017-06" db="EMBL/GenBank/DDBJ databases">
        <authorList>
            <person name="Cremers G."/>
        </authorList>
    </citation>
    <scope>NUCLEOTIDE SEQUENCE [LARGE SCALE GENOMIC DNA]</scope>
</reference>
<protein>
    <recommendedName>
        <fullName evidence="1">Pvc16 N-terminal domain-containing protein</fullName>
    </recommendedName>
</protein>
<organism evidence="2 3">
    <name type="scientific">Candidatus Methanoperedens nitratireducens</name>
    <dbReference type="NCBI Taxonomy" id="1392998"/>
    <lineage>
        <taxon>Archaea</taxon>
        <taxon>Methanobacteriati</taxon>
        <taxon>Methanobacteriota</taxon>
        <taxon>Stenosarchaea group</taxon>
        <taxon>Methanomicrobia</taxon>
        <taxon>Methanosarcinales</taxon>
        <taxon>ANME-2 cluster</taxon>
        <taxon>Candidatus Methanoperedentaceae</taxon>
        <taxon>Candidatus Methanoperedens</taxon>
    </lineage>
</organism>
<dbReference type="RefSeq" id="WP_096206605.1">
    <property type="nucleotide sequence ID" value="NZ_FZMP01000203.1"/>
</dbReference>
<dbReference type="Proteomes" id="UP000218615">
    <property type="component" value="Unassembled WGS sequence"/>
</dbReference>
<evidence type="ECO:0000313" key="2">
    <source>
        <dbReference type="EMBL" id="SNQ61980.1"/>
    </source>
</evidence>
<evidence type="ECO:0000259" key="1">
    <source>
        <dbReference type="Pfam" id="PF14065"/>
    </source>
</evidence>
<evidence type="ECO:0000313" key="3">
    <source>
        <dbReference type="Proteomes" id="UP000218615"/>
    </source>
</evidence>
<dbReference type="EMBL" id="FZMP01000203">
    <property type="protein sequence ID" value="SNQ61980.1"/>
    <property type="molecule type" value="Genomic_DNA"/>
</dbReference>
<dbReference type="Pfam" id="PF14065">
    <property type="entry name" value="Pvc16_N"/>
    <property type="match status" value="1"/>
</dbReference>
<accession>A0A284VRS3</accession>